<name>A0A915M8T8_MELJA</name>
<dbReference type="AlphaFoldDB" id="A0A915M8T8"/>
<reference evidence="3" key="1">
    <citation type="submission" date="2022-11" db="UniProtKB">
        <authorList>
            <consortium name="WormBaseParasite"/>
        </authorList>
    </citation>
    <scope>IDENTIFICATION</scope>
</reference>
<evidence type="ECO:0000256" key="1">
    <source>
        <dbReference type="SAM" id="Coils"/>
    </source>
</evidence>
<keyword evidence="1" id="KW-0175">Coiled coil</keyword>
<dbReference type="WBParaSite" id="scaffold3096_cov157.g5990">
    <property type="protein sequence ID" value="scaffold3096_cov157.g5990"/>
    <property type="gene ID" value="scaffold3096_cov157.g5990"/>
</dbReference>
<organism evidence="2 3">
    <name type="scientific">Meloidogyne javanica</name>
    <name type="common">Root-knot nematode worm</name>
    <dbReference type="NCBI Taxonomy" id="6303"/>
    <lineage>
        <taxon>Eukaryota</taxon>
        <taxon>Metazoa</taxon>
        <taxon>Ecdysozoa</taxon>
        <taxon>Nematoda</taxon>
        <taxon>Chromadorea</taxon>
        <taxon>Rhabditida</taxon>
        <taxon>Tylenchina</taxon>
        <taxon>Tylenchomorpha</taxon>
        <taxon>Tylenchoidea</taxon>
        <taxon>Meloidogynidae</taxon>
        <taxon>Meloidogyninae</taxon>
        <taxon>Meloidogyne</taxon>
        <taxon>Meloidogyne incognita group</taxon>
    </lineage>
</organism>
<dbReference type="Proteomes" id="UP000887561">
    <property type="component" value="Unplaced"/>
</dbReference>
<keyword evidence="2" id="KW-1185">Reference proteome</keyword>
<accession>A0A915M8T8</accession>
<evidence type="ECO:0000313" key="3">
    <source>
        <dbReference type="WBParaSite" id="scaffold3096_cov157.g5990"/>
    </source>
</evidence>
<feature type="coiled-coil region" evidence="1">
    <location>
        <begin position="199"/>
        <end position="236"/>
    </location>
</feature>
<evidence type="ECO:0000313" key="2">
    <source>
        <dbReference type="Proteomes" id="UP000887561"/>
    </source>
</evidence>
<sequence>MSGEKPNYEHVGYKTDKIVAEEYVQKLVGTNRYFLPEAIDADIFCYEEIDEGKLMKEENPEMSKEETVGEDNQSPKNFKRCKFITSKDNTVAKMFEYLYLKIDKVGVREQLEKILLPADKCNIGFPLPKNIFGKAFLLDSALTFSEEDLEELVHGEEKMSQEVPDEDFVSINIKDIQKMEEAGNIKLNDKLKDEIDGKVNSISNSMMEQLDKLETLEEKEDKIKEWNKMLDDWEEKARRIFYEKIKVEKDEESHKKLTEQKVHPFRFLQEINFGVSVKPSDKRFKNISGEEYEEMIEFFKNPKEFIILQEEITAEKAEENKWKRKLNLLAIDGEIKNCYELKDPLIKVLQYEGIDDPIHQEFRG</sequence>
<protein>
    <submittedName>
        <fullName evidence="3">Uncharacterized protein</fullName>
    </submittedName>
</protein>
<proteinExistence type="predicted"/>